<dbReference type="PANTHER" id="PTHR48152">
    <property type="entry name" value="F1C9.34 PROTEIN"/>
    <property type="match status" value="1"/>
</dbReference>
<gene>
    <name evidence="2" type="ORF">MtrunA17_Chr2g0309171</name>
</gene>
<feature type="region of interest" description="Disordered" evidence="1">
    <location>
        <begin position="1132"/>
        <end position="1152"/>
    </location>
</feature>
<dbReference type="PANTHER" id="PTHR48152:SF3">
    <property type="entry name" value="DUF946 FAMILY PROTEIN (DUF946)"/>
    <property type="match status" value="1"/>
</dbReference>
<dbReference type="Proteomes" id="UP000265566">
    <property type="component" value="Chromosome 2"/>
</dbReference>
<comment type="caution">
    <text evidence="2">The sequence shown here is derived from an EMBL/GenBank/DDBJ whole genome shotgun (WGS) entry which is preliminary data.</text>
</comment>
<accession>A0A396JGX9</accession>
<organism evidence="2 3">
    <name type="scientific">Medicago truncatula</name>
    <name type="common">Barrel medic</name>
    <name type="synonym">Medicago tribuloides</name>
    <dbReference type="NCBI Taxonomy" id="3880"/>
    <lineage>
        <taxon>Eukaryota</taxon>
        <taxon>Viridiplantae</taxon>
        <taxon>Streptophyta</taxon>
        <taxon>Embryophyta</taxon>
        <taxon>Tracheophyta</taxon>
        <taxon>Spermatophyta</taxon>
        <taxon>Magnoliopsida</taxon>
        <taxon>eudicotyledons</taxon>
        <taxon>Gunneridae</taxon>
        <taxon>Pentapetalae</taxon>
        <taxon>rosids</taxon>
        <taxon>fabids</taxon>
        <taxon>Fabales</taxon>
        <taxon>Fabaceae</taxon>
        <taxon>Papilionoideae</taxon>
        <taxon>50 kb inversion clade</taxon>
        <taxon>NPAAA clade</taxon>
        <taxon>Hologalegina</taxon>
        <taxon>IRL clade</taxon>
        <taxon>Trifolieae</taxon>
        <taxon>Medicago</taxon>
    </lineage>
</organism>
<dbReference type="Pfam" id="PF06101">
    <property type="entry name" value="Vps62"/>
    <property type="match status" value="2"/>
</dbReference>
<dbReference type="Gramene" id="rna10378">
    <property type="protein sequence ID" value="RHN74337.1"/>
    <property type="gene ID" value="gene10378"/>
</dbReference>
<dbReference type="InterPro" id="IPR009291">
    <property type="entry name" value="Vps62"/>
</dbReference>
<name>A0A396JGX9_MEDTR</name>
<protein>
    <submittedName>
        <fullName evidence="2">Putative vacuolar protein sorting-associated protein</fullName>
    </submittedName>
</protein>
<proteinExistence type="predicted"/>
<dbReference type="AlphaFoldDB" id="A0A396JGX9"/>
<dbReference type="EMBL" id="PSQE01000002">
    <property type="protein sequence ID" value="RHN74337.1"/>
    <property type="molecule type" value="Genomic_DNA"/>
</dbReference>
<evidence type="ECO:0000313" key="3">
    <source>
        <dbReference type="Proteomes" id="UP000265566"/>
    </source>
</evidence>
<sequence>MQLTVASVELQNTGTSFANTIIDLGELHVMQASTFSKVWGTYEGGPDNQGASVYEPTGLRYGYSMLGSYSQPNSKPLFGYVLVAKDISGKTNGTLKPPVDYSLVLNTASITVTQDSSLYIWLPIAPNGYHAVGHVVTKTQDKPSTNKVMCVRSDLTEQCESSTLIWGSNGLNFYDVRPINRGIKALGVRVGTFVAQNGGNINPPSISCLKNIDSITQIMPSKKQIDALLQVNAPFLYLHSDEEYLPSSVNWFFSNGALLYKKGRESNPVPIAQNGNNLPQDPNTDGSCWLDLPVDNANKERVKKGNLQSAESYVHVKPMYGGTFTDIAMWVFYPFNGAGRAKVEFIDIKLGKAGEHVGDWEHVTLRVSNFDGQLWHVYFSQHNAGKWIDSSQLEFQSDASSFDFPTKRPIVYASLHGHASYPHAGLNLLGKNGVGARDDTNKGRNVMDMGKYVLVCAEYLGSEVKEPAWLNYFREWGPHIDFDLDIELKNVAKALPGKLRDGFENIIRSLPKEALGEEGPTGPKEKGNWNEMGMNVGILCVCVVLFIAMEAMGVPTAAPTDQISENKNVLKKKRSVSRSRSRPIDHTFKLPIAQTSSSEGIVYVILIFCPLVVHDSKCRLTVASVELQNTGTSFANTVIDLGELHVMQASTFSKVWGAYESGPDDQGASVYEPTGLRYGYSMLGSYSQPNNKPLFGYVLAAKDISGSTTNGTLKPPVDYTLVSNTASVMVDQDSPLYIWLPIAPDGYHAVGHVVTTTQDKPSPDKVMCVRADLTEQCESSTWIWGSNDLNFYDVRPINRGSKAPGVRVGTFVAQNGGNTNPPSISCLKNLNSISQIMPNQTQIETLLHSYSPFLYLHPDEEYLPSSVNWFFSNGALLYKKGEESNPVPIEQNGTNLPQDPNNDGAYWLDLPVDDANKERVKQGNLQSAESYVHVKPMYGGTFTDIAMWVFYPFNGPAKAKIKFINVKLGKVGEHVGDWEHVTLRVSNLDGQLWHVYFSQHNGGSWVDASQLEFQMDNSSFDFPTQRPVVYASRHGHASYPHGGLHLLGKNGVGARDDTDKGSNVMDMGKYVLVSAEYLESEVKEPAWLNFFREWGPHVDYSLDDELKNVEKLLPGKLKDVFEKIIMGLPKELLGEEGPTGPKEKGNWNGDEV</sequence>
<evidence type="ECO:0000256" key="1">
    <source>
        <dbReference type="SAM" id="MobiDB-lite"/>
    </source>
</evidence>
<reference evidence="3" key="1">
    <citation type="journal article" date="2018" name="Nat. Plants">
        <title>Whole-genome landscape of Medicago truncatula symbiotic genes.</title>
        <authorList>
            <person name="Pecrix Y."/>
            <person name="Staton S.E."/>
            <person name="Sallet E."/>
            <person name="Lelandais-Briere C."/>
            <person name="Moreau S."/>
            <person name="Carrere S."/>
            <person name="Blein T."/>
            <person name="Jardinaud M.F."/>
            <person name="Latrasse D."/>
            <person name="Zouine M."/>
            <person name="Zahm M."/>
            <person name="Kreplak J."/>
            <person name="Mayjonade B."/>
            <person name="Satge C."/>
            <person name="Perez M."/>
            <person name="Cauet S."/>
            <person name="Marande W."/>
            <person name="Chantry-Darmon C."/>
            <person name="Lopez-Roques C."/>
            <person name="Bouchez O."/>
            <person name="Berard A."/>
            <person name="Debelle F."/>
            <person name="Munos S."/>
            <person name="Bendahmane A."/>
            <person name="Berges H."/>
            <person name="Niebel A."/>
            <person name="Buitink J."/>
            <person name="Frugier F."/>
            <person name="Benhamed M."/>
            <person name="Crespi M."/>
            <person name="Gouzy J."/>
            <person name="Gamas P."/>
        </authorList>
    </citation>
    <scope>NUCLEOTIDE SEQUENCE [LARGE SCALE GENOMIC DNA]</scope>
    <source>
        <strain evidence="3">cv. Jemalong A17</strain>
    </source>
</reference>
<evidence type="ECO:0000313" key="2">
    <source>
        <dbReference type="EMBL" id="RHN74337.1"/>
    </source>
</evidence>